<evidence type="ECO:0000313" key="1">
    <source>
        <dbReference type="EMBL" id="KAJ1372187.1"/>
    </source>
</evidence>
<evidence type="ECO:0000313" key="2">
    <source>
        <dbReference type="Proteomes" id="UP001196413"/>
    </source>
</evidence>
<dbReference type="EMBL" id="JAHQIW010007103">
    <property type="protein sequence ID" value="KAJ1372187.1"/>
    <property type="molecule type" value="Genomic_DNA"/>
</dbReference>
<protein>
    <submittedName>
        <fullName evidence="1">Uncharacterized protein</fullName>
    </submittedName>
</protein>
<dbReference type="AlphaFoldDB" id="A0AAD5WJ35"/>
<sequence>MRQRIPALVIGKFAWRCDGACELDNWALSIYTTISAFWDTRRLLMMSFCVVVSALQKQGARPLNPPGSLGSTRSLLVRVLLTYPPPGDAPPALVTNRAGSLKEGVVINLYFVLNRISFNFDEADQNLLI</sequence>
<comment type="caution">
    <text evidence="1">The sequence shown here is derived from an EMBL/GenBank/DDBJ whole genome shotgun (WGS) entry which is preliminary data.</text>
</comment>
<organism evidence="1 2">
    <name type="scientific">Parelaphostrongylus tenuis</name>
    <name type="common">Meningeal worm</name>
    <dbReference type="NCBI Taxonomy" id="148309"/>
    <lineage>
        <taxon>Eukaryota</taxon>
        <taxon>Metazoa</taxon>
        <taxon>Ecdysozoa</taxon>
        <taxon>Nematoda</taxon>
        <taxon>Chromadorea</taxon>
        <taxon>Rhabditida</taxon>
        <taxon>Rhabditina</taxon>
        <taxon>Rhabditomorpha</taxon>
        <taxon>Strongyloidea</taxon>
        <taxon>Metastrongylidae</taxon>
        <taxon>Parelaphostrongylus</taxon>
    </lineage>
</organism>
<dbReference type="Proteomes" id="UP001196413">
    <property type="component" value="Unassembled WGS sequence"/>
</dbReference>
<name>A0AAD5WJ35_PARTN</name>
<keyword evidence="2" id="KW-1185">Reference proteome</keyword>
<gene>
    <name evidence="1" type="ORF">KIN20_034277</name>
</gene>
<accession>A0AAD5WJ35</accession>
<proteinExistence type="predicted"/>
<reference evidence="1" key="1">
    <citation type="submission" date="2021-06" db="EMBL/GenBank/DDBJ databases">
        <title>Parelaphostrongylus tenuis whole genome reference sequence.</title>
        <authorList>
            <person name="Garwood T.J."/>
            <person name="Larsen P.A."/>
            <person name="Fountain-Jones N.M."/>
            <person name="Garbe J.R."/>
            <person name="Macchietto M.G."/>
            <person name="Kania S.A."/>
            <person name="Gerhold R.W."/>
            <person name="Richards J.E."/>
            <person name="Wolf T.M."/>
        </authorList>
    </citation>
    <scope>NUCLEOTIDE SEQUENCE</scope>
    <source>
        <strain evidence="1">MNPRO001-30</strain>
        <tissue evidence="1">Meninges</tissue>
    </source>
</reference>